<dbReference type="Gene3D" id="3.20.20.140">
    <property type="entry name" value="Metal-dependent hydrolases"/>
    <property type="match status" value="1"/>
</dbReference>
<dbReference type="SUPFAM" id="SSF51556">
    <property type="entry name" value="Metallo-dependent hydrolases"/>
    <property type="match status" value="1"/>
</dbReference>
<evidence type="ECO:0000259" key="2">
    <source>
        <dbReference type="Pfam" id="PF04909"/>
    </source>
</evidence>
<protein>
    <submittedName>
        <fullName evidence="3">L-fuconolactonase</fullName>
    </submittedName>
</protein>
<sequence>MSSAPALVVDAHQHVWDRTKARYDWLGPHLPEIDRSIGFDELRPQLRAAGVDATVLVQSADEAADTDEMLRVAASAPEIVGVVVFVPLDRPQEAHDRLVELRRDAHVVGVRNLIHDQPDPDWILRPDVDEGLGVLEAAGIPFDYVAVLPRHLEHLPVLAERHPDLSIVIDHLSKPPIGLPSSEPWRSLIARGAENPRVFGKVSGLYSATADAAAWTTDQLAPVIEHALESFGAERLMYGGDWPVSLTAGGYDRIWAALHEVTGGWSDADSARLWGGTAQDFYRFDDALIAAALEASARASA</sequence>
<organism evidence="3 4">
    <name type="scientific">Rathayibacter oskolensis</name>
    <dbReference type="NCBI Taxonomy" id="1891671"/>
    <lineage>
        <taxon>Bacteria</taxon>
        <taxon>Bacillati</taxon>
        <taxon>Actinomycetota</taxon>
        <taxon>Actinomycetes</taxon>
        <taxon>Micrococcales</taxon>
        <taxon>Microbacteriaceae</taxon>
        <taxon>Rathayibacter</taxon>
    </lineage>
</organism>
<dbReference type="InterPro" id="IPR006680">
    <property type="entry name" value="Amidohydro-rel"/>
</dbReference>
<dbReference type="InterPro" id="IPR032466">
    <property type="entry name" value="Metal_Hydrolase"/>
</dbReference>
<evidence type="ECO:0000313" key="4">
    <source>
        <dbReference type="Proteomes" id="UP000193711"/>
    </source>
</evidence>
<dbReference type="OrthoDB" id="5450317at2"/>
<feature type="domain" description="Amidohydrolase-related" evidence="2">
    <location>
        <begin position="9"/>
        <end position="284"/>
    </location>
</feature>
<accession>A0A1X7MX42</accession>
<dbReference type="EMBL" id="FXBM01000001">
    <property type="protein sequence ID" value="SMH28624.1"/>
    <property type="molecule type" value="Genomic_DNA"/>
</dbReference>
<evidence type="ECO:0000313" key="3">
    <source>
        <dbReference type="EMBL" id="SMH28624.1"/>
    </source>
</evidence>
<comment type="similarity">
    <text evidence="1">Belongs to the metallo-dependent hydrolases superfamily.</text>
</comment>
<dbReference type="GO" id="GO:0016787">
    <property type="term" value="F:hydrolase activity"/>
    <property type="evidence" value="ECO:0007669"/>
    <property type="project" value="InterPro"/>
</dbReference>
<dbReference type="AlphaFoldDB" id="A0A1X7MX42"/>
<gene>
    <name evidence="3" type="ORF">SAMN06295885_0213</name>
</gene>
<proteinExistence type="inferred from homology"/>
<evidence type="ECO:0000256" key="1">
    <source>
        <dbReference type="ARBA" id="ARBA00038310"/>
    </source>
</evidence>
<dbReference type="RefSeq" id="WP_085474769.1">
    <property type="nucleotide sequence ID" value="NZ_FXBM01000001.1"/>
</dbReference>
<dbReference type="PANTHER" id="PTHR43569">
    <property type="entry name" value="AMIDOHYDROLASE"/>
    <property type="match status" value="1"/>
</dbReference>
<reference evidence="4" key="1">
    <citation type="submission" date="2017-04" db="EMBL/GenBank/DDBJ databases">
        <authorList>
            <person name="Varghese N."/>
            <person name="Submissions S."/>
        </authorList>
    </citation>
    <scope>NUCLEOTIDE SEQUENCE [LARGE SCALE GENOMIC DNA]</scope>
    <source>
        <strain evidence="4">VKM Ac-2121</strain>
    </source>
</reference>
<dbReference type="Pfam" id="PF04909">
    <property type="entry name" value="Amidohydro_2"/>
    <property type="match status" value="1"/>
</dbReference>
<keyword evidence="4" id="KW-1185">Reference proteome</keyword>
<name>A0A1X7MX42_9MICO</name>
<dbReference type="InterPro" id="IPR052350">
    <property type="entry name" value="Metallo-dep_Lactonases"/>
</dbReference>
<dbReference type="STRING" id="1891671.SAMN06295885_0213"/>
<dbReference type="PANTHER" id="PTHR43569:SF2">
    <property type="entry name" value="AMIDOHYDROLASE-RELATED DOMAIN-CONTAINING PROTEIN"/>
    <property type="match status" value="1"/>
</dbReference>
<dbReference type="Proteomes" id="UP000193711">
    <property type="component" value="Unassembled WGS sequence"/>
</dbReference>